<dbReference type="Proteomes" id="UP001158058">
    <property type="component" value="Unassembled WGS sequence"/>
</dbReference>
<proteinExistence type="predicted"/>
<name>A0AB73I2R3_AQUAC</name>
<evidence type="ECO:0000313" key="1">
    <source>
        <dbReference type="EMBL" id="MDH0144373.1"/>
    </source>
</evidence>
<accession>A0AB73I2R3</accession>
<gene>
    <name evidence="1" type="ORF">N7380_18815</name>
</gene>
<reference evidence="1" key="1">
    <citation type="submission" date="2022-09" db="EMBL/GenBank/DDBJ databases">
        <title>Intensive care unit water sources are persistently colonized with multi-drug resistant bacteria and are the site of extensive horizontal gene transfer of antibiotic resistance genes.</title>
        <authorList>
            <person name="Diorio-Toth L."/>
        </authorList>
    </citation>
    <scope>NUCLEOTIDE SEQUENCE</scope>
    <source>
        <strain evidence="1">GD04146</strain>
    </source>
</reference>
<comment type="caution">
    <text evidence="1">The sequence shown here is derived from an EMBL/GenBank/DDBJ whole genome shotgun (WGS) entry which is preliminary data.</text>
</comment>
<organism evidence="1 2">
    <name type="scientific">Aquipseudomonas alcaligenes</name>
    <name type="common">Pseudomonas alcaligenes</name>
    <dbReference type="NCBI Taxonomy" id="43263"/>
    <lineage>
        <taxon>Bacteria</taxon>
        <taxon>Pseudomonadati</taxon>
        <taxon>Pseudomonadota</taxon>
        <taxon>Gammaproteobacteria</taxon>
        <taxon>Pseudomonadales</taxon>
        <taxon>Pseudomonadaceae</taxon>
        <taxon>Aquipseudomonas</taxon>
    </lineage>
</organism>
<sequence>MDDHPMIEQRLSDLWDAGRPFEACRGQYSGTLIVLASGPSAADFPIERYRHVPMVAMNGSIVRFAETGIRPLFYLCDDRGFVRLRLPLVRQGIELAQHAALGSGALEVLLESAPEVIDGQSVYLMQRTNRPLGGEELSDRRYAWSVRKDPDLECRFSLWRQKPNRIGFSRNLAKGYFGGRTIPYAALQLGYHLGFSNIVLVGVDMGTGTQPGRFYEQGDAALPSRLDEDYDDYILPSFELVAERVVGPHFRVFGLSQSSRLPERLVPRLSLDQLDALLAAS</sequence>
<dbReference type="AlphaFoldDB" id="A0AB73I2R3"/>
<dbReference type="EMBL" id="JAODZF010000015">
    <property type="protein sequence ID" value="MDH0144373.1"/>
    <property type="molecule type" value="Genomic_DNA"/>
</dbReference>
<dbReference type="RefSeq" id="WP_280003178.1">
    <property type="nucleotide sequence ID" value="NZ_JAODZF010000015.1"/>
</dbReference>
<evidence type="ECO:0000313" key="2">
    <source>
        <dbReference type="Proteomes" id="UP001158058"/>
    </source>
</evidence>
<protein>
    <submittedName>
        <fullName evidence="1">Lipopolysaccharide core biosynthesis protein</fullName>
    </submittedName>
</protein>